<proteinExistence type="predicted"/>
<keyword evidence="2" id="KW-1185">Reference proteome</keyword>
<evidence type="ECO:0000313" key="1">
    <source>
        <dbReference type="EMBL" id="MFC5292400.1"/>
    </source>
</evidence>
<name>A0ABW0F3I1_9HYPH</name>
<dbReference type="Proteomes" id="UP001595976">
    <property type="component" value="Unassembled WGS sequence"/>
</dbReference>
<dbReference type="EMBL" id="JBHSLI010000001">
    <property type="protein sequence ID" value="MFC5292400.1"/>
    <property type="molecule type" value="Genomic_DNA"/>
</dbReference>
<accession>A0ABW0F3I1</accession>
<organism evidence="1 2">
    <name type="scientific">Bosea minatitlanensis</name>
    <dbReference type="NCBI Taxonomy" id="128782"/>
    <lineage>
        <taxon>Bacteria</taxon>
        <taxon>Pseudomonadati</taxon>
        <taxon>Pseudomonadota</taxon>
        <taxon>Alphaproteobacteria</taxon>
        <taxon>Hyphomicrobiales</taxon>
        <taxon>Boseaceae</taxon>
        <taxon>Bosea</taxon>
    </lineage>
</organism>
<dbReference type="RefSeq" id="WP_260347582.1">
    <property type="nucleotide sequence ID" value="NZ_JAOAOS010000001.1"/>
</dbReference>
<comment type="caution">
    <text evidence="1">The sequence shown here is derived from an EMBL/GenBank/DDBJ whole genome shotgun (WGS) entry which is preliminary data.</text>
</comment>
<sequence>MTDLLGPASLRAATVRPSDARLIGPGDTWFLDCSSPSAEDGTVVPAAWLNAMMAQLRRAIRGRGVAELTPSDPLYDDMLLKAIESVADGTLLLAETLTTMPIYPDVPGVGALSFTASTGQVVVDPGQQIVLRGVLKILTDSYAAPARTFGTSASKTYHLRFDRTNGFRLIDVTNAVYNPMALAETAANFDSTFDDVLLAKVVTNAANSVTVTALANKNRLSAVAARAASVFLGAGYGAAQTDTYTFNFARRPRLRLVGFNNNVTPDFRDGQEMGLMAQNVTRYSAQVQNFTSSLDAGGNYAFPYSYDVEA</sequence>
<gene>
    <name evidence="1" type="ORF">ACFPK2_05275</name>
</gene>
<reference evidence="2" key="1">
    <citation type="journal article" date="2019" name="Int. J. Syst. Evol. Microbiol.">
        <title>The Global Catalogue of Microorganisms (GCM) 10K type strain sequencing project: providing services to taxonomists for standard genome sequencing and annotation.</title>
        <authorList>
            <consortium name="The Broad Institute Genomics Platform"/>
            <consortium name="The Broad Institute Genome Sequencing Center for Infectious Disease"/>
            <person name="Wu L."/>
            <person name="Ma J."/>
        </authorList>
    </citation>
    <scope>NUCLEOTIDE SEQUENCE [LARGE SCALE GENOMIC DNA]</scope>
    <source>
        <strain evidence="2">CGMCC 1.15643</strain>
    </source>
</reference>
<evidence type="ECO:0008006" key="3">
    <source>
        <dbReference type="Google" id="ProtNLM"/>
    </source>
</evidence>
<evidence type="ECO:0000313" key="2">
    <source>
        <dbReference type="Proteomes" id="UP001595976"/>
    </source>
</evidence>
<protein>
    <recommendedName>
        <fullName evidence="3">DUF4815 domain-containing protein</fullName>
    </recommendedName>
</protein>